<dbReference type="Proteomes" id="UP000886595">
    <property type="component" value="Unassembled WGS sequence"/>
</dbReference>
<accession>A0A8X7TR98</accession>
<dbReference type="CDD" id="cd01681">
    <property type="entry name" value="aeEF2_snRNP_like_IV"/>
    <property type="match status" value="1"/>
</dbReference>
<protein>
    <recommendedName>
        <fullName evidence="1">Elongation factor EFG domain-containing protein</fullName>
    </recommendedName>
</protein>
<dbReference type="Gene3D" id="3.30.230.10">
    <property type="match status" value="2"/>
</dbReference>
<dbReference type="Pfam" id="PF00679">
    <property type="entry name" value="EFG_C"/>
    <property type="match status" value="1"/>
</dbReference>
<dbReference type="EMBL" id="JAAMPC010000016">
    <property type="protein sequence ID" value="KAG2251009.1"/>
    <property type="molecule type" value="Genomic_DNA"/>
</dbReference>
<name>A0A8X7TR98_BRACI</name>
<evidence type="ECO:0000259" key="1">
    <source>
        <dbReference type="SMART" id="SM00838"/>
    </source>
</evidence>
<dbReference type="SUPFAM" id="SSF54211">
    <property type="entry name" value="Ribosomal protein S5 domain 2-like"/>
    <property type="match status" value="2"/>
</dbReference>
<dbReference type="PANTHER" id="PTHR42908:SF42">
    <property type="entry name" value="ELONGATION FACTOR 2-RELATED"/>
    <property type="match status" value="1"/>
</dbReference>
<dbReference type="GO" id="GO:0043022">
    <property type="term" value="F:ribosome binding"/>
    <property type="evidence" value="ECO:0007669"/>
    <property type="project" value="TreeGrafter"/>
</dbReference>
<dbReference type="GO" id="GO:0003924">
    <property type="term" value="F:GTPase activity"/>
    <property type="evidence" value="ECO:0007669"/>
    <property type="project" value="TreeGrafter"/>
</dbReference>
<dbReference type="PANTHER" id="PTHR42908">
    <property type="entry name" value="TRANSLATION ELONGATION FACTOR-RELATED"/>
    <property type="match status" value="1"/>
</dbReference>
<keyword evidence="3" id="KW-1185">Reference proteome</keyword>
<organism evidence="2 3">
    <name type="scientific">Brassica carinata</name>
    <name type="common">Ethiopian mustard</name>
    <name type="synonym">Abyssinian cabbage</name>
    <dbReference type="NCBI Taxonomy" id="52824"/>
    <lineage>
        <taxon>Eukaryota</taxon>
        <taxon>Viridiplantae</taxon>
        <taxon>Streptophyta</taxon>
        <taxon>Embryophyta</taxon>
        <taxon>Tracheophyta</taxon>
        <taxon>Spermatophyta</taxon>
        <taxon>Magnoliopsida</taxon>
        <taxon>eudicotyledons</taxon>
        <taxon>Gunneridae</taxon>
        <taxon>Pentapetalae</taxon>
        <taxon>rosids</taxon>
        <taxon>malvids</taxon>
        <taxon>Brassicales</taxon>
        <taxon>Brassicaceae</taxon>
        <taxon>Brassiceae</taxon>
        <taxon>Brassica</taxon>
    </lineage>
</organism>
<evidence type="ECO:0000313" key="3">
    <source>
        <dbReference type="Proteomes" id="UP000886595"/>
    </source>
</evidence>
<reference evidence="2 3" key="1">
    <citation type="submission" date="2020-02" db="EMBL/GenBank/DDBJ databases">
        <authorList>
            <person name="Ma Q."/>
            <person name="Huang Y."/>
            <person name="Song X."/>
            <person name="Pei D."/>
        </authorList>
    </citation>
    <scope>NUCLEOTIDE SEQUENCE [LARGE SCALE GENOMIC DNA]</scope>
    <source>
        <strain evidence="2">Sxm20200214</strain>
        <tissue evidence="2">Leaf</tissue>
    </source>
</reference>
<dbReference type="GO" id="GO:1990904">
    <property type="term" value="C:ribonucleoprotein complex"/>
    <property type="evidence" value="ECO:0007669"/>
    <property type="project" value="TreeGrafter"/>
</dbReference>
<dbReference type="CDD" id="cd04096">
    <property type="entry name" value="eEF2_snRNP_like_C"/>
    <property type="match status" value="1"/>
</dbReference>
<dbReference type="OrthoDB" id="203at2759"/>
<dbReference type="GO" id="GO:0003746">
    <property type="term" value="F:translation elongation factor activity"/>
    <property type="evidence" value="ECO:0007669"/>
    <property type="project" value="TreeGrafter"/>
</dbReference>
<dbReference type="InterPro" id="IPR020568">
    <property type="entry name" value="Ribosomal_Su5_D2-typ_SF"/>
</dbReference>
<dbReference type="InterPro" id="IPR014721">
    <property type="entry name" value="Ribsml_uS5_D2-typ_fold_subgr"/>
</dbReference>
<comment type="caution">
    <text evidence="2">The sequence shown here is derived from an EMBL/GenBank/DDBJ whole genome shotgun (WGS) entry which is preliminary data.</text>
</comment>
<sequence>MEESGEHIVAGARDFILKFVLRIFRMIFMGGVEIVKSDSVVSFCETVLERSICKVMSKSPNKHNRLYMEARPLEDGLAEAIDEGCIVPRDMILRSVPRSWQRCLVGTRILQRRSGRLDLKPPSLTCGRQRKVLLCDENMRGICSEVCDVVLHSDAIHRGGGQVIPTARRVIYTSQLTAKPRLLEPVYMVDIQAPKGALGGIYNVLDQKRGHVFKEMQRPGTPLYNIKAYLPVVESFGFSSQLRAATSGQAFPQCVFDHWEMMSSDPLEAGSQASTLVTDIRKRKGMKEQMTLLSNFEDKLWVQQQQPTRPSLFISTLSSYYHVFIITFLDDVMHCDLGMLVSKPNH</sequence>
<dbReference type="InterPro" id="IPR035647">
    <property type="entry name" value="EFG_III/V"/>
</dbReference>
<evidence type="ECO:0000313" key="2">
    <source>
        <dbReference type="EMBL" id="KAG2251009.1"/>
    </source>
</evidence>
<gene>
    <name evidence="2" type="ORF">Bca52824_081145</name>
</gene>
<dbReference type="GO" id="GO:0005829">
    <property type="term" value="C:cytosol"/>
    <property type="evidence" value="ECO:0007669"/>
    <property type="project" value="TreeGrafter"/>
</dbReference>
<dbReference type="Gene3D" id="3.30.70.240">
    <property type="match status" value="1"/>
</dbReference>
<dbReference type="SMART" id="SM00838">
    <property type="entry name" value="EFG_C"/>
    <property type="match status" value="1"/>
</dbReference>
<proteinExistence type="predicted"/>
<dbReference type="SUPFAM" id="SSF54980">
    <property type="entry name" value="EF-G C-terminal domain-like"/>
    <property type="match status" value="1"/>
</dbReference>
<feature type="domain" description="Elongation factor EFG" evidence="1">
    <location>
        <begin position="181"/>
        <end position="270"/>
    </location>
</feature>
<dbReference type="FunFam" id="3.30.70.240:FF:000003">
    <property type="entry name" value="Translation elongation factor 2"/>
    <property type="match status" value="1"/>
</dbReference>
<dbReference type="AlphaFoldDB" id="A0A8X7TR98"/>
<dbReference type="InterPro" id="IPR000640">
    <property type="entry name" value="EFG_V-like"/>
</dbReference>